<accession>A0A3Q9EZD9</accession>
<feature type="signal peptide" evidence="3">
    <location>
        <begin position="1"/>
        <end position="23"/>
    </location>
</feature>
<dbReference type="SUPFAM" id="SSF51120">
    <property type="entry name" value="beta-Roll"/>
    <property type="match status" value="2"/>
</dbReference>
<dbReference type="PROSITE" id="PS00330">
    <property type="entry name" value="HEMOLYSIN_CALCIUM"/>
    <property type="match status" value="2"/>
</dbReference>
<reference evidence="4 5" key="1">
    <citation type="journal article" date="2019" name="Int. J. Syst. Evol. Microbiol.">
        <title>Streptomyces cyaneochromogenes sp. nov., a blue pigment-producing actinomycete from manganese-contaminated soil.</title>
        <authorList>
            <person name="Tang X."/>
            <person name="Zhao J."/>
            <person name="Li K."/>
            <person name="Chen Z."/>
            <person name="Sun Y."/>
            <person name="Gao J."/>
        </authorList>
    </citation>
    <scope>NUCLEOTIDE SEQUENCE [LARGE SCALE GENOMIC DNA]</scope>
    <source>
        <strain evidence="4 5">MK-45</strain>
    </source>
</reference>
<dbReference type="InterPro" id="IPR011049">
    <property type="entry name" value="Serralysin-like_metalloprot_C"/>
</dbReference>
<evidence type="ECO:0000313" key="4">
    <source>
        <dbReference type="EMBL" id="AZQ39272.1"/>
    </source>
</evidence>
<dbReference type="OrthoDB" id="4194109at2"/>
<proteinExistence type="predicted"/>
<evidence type="ECO:0000256" key="2">
    <source>
        <dbReference type="ARBA" id="ARBA00022525"/>
    </source>
</evidence>
<dbReference type="PRINTS" id="PR00313">
    <property type="entry name" value="CABNDNGRPT"/>
</dbReference>
<dbReference type="EMBL" id="CP034539">
    <property type="protein sequence ID" value="AZQ39272.1"/>
    <property type="molecule type" value="Genomic_DNA"/>
</dbReference>
<dbReference type="InterPro" id="IPR001343">
    <property type="entry name" value="Hemolysn_Ca-bd"/>
</dbReference>
<dbReference type="AlphaFoldDB" id="A0A3Q9EZD9"/>
<evidence type="ECO:0000256" key="1">
    <source>
        <dbReference type="ARBA" id="ARBA00004613"/>
    </source>
</evidence>
<sequence>MRTLRTIAATGALALALGGGVFAAATAQAAAVSSASLVHADGELWYKAGAGQANNLTVTAKVVDVDPSQFGEDYLLTFRDKFDITISTNACSYPSPTDHKVAECTVAIPLGSDDSDDYDVDLGDGNDTATVTGSAYTSIHGGTGNDVLKGSAAAVFYGDDGNDRLDGGGGVWAMGPFGGAGNDTITNCDAECHGGPGNDSLTGTASGQDFGLYGDDGNDVIHGGSGADLVHGGKGHDKLYGDSGNDKIYGNSGNDLLHGGTGTDTLSGGPGTDKVYQD</sequence>
<comment type="subcellular location">
    <subcellularLocation>
        <location evidence="1">Secreted</location>
    </subcellularLocation>
</comment>
<dbReference type="Pfam" id="PF00353">
    <property type="entry name" value="HemolysinCabind"/>
    <property type="match status" value="5"/>
</dbReference>
<dbReference type="InterPro" id="IPR050557">
    <property type="entry name" value="RTX_toxin/Mannuronan_C5-epim"/>
</dbReference>
<dbReference type="InterPro" id="IPR018511">
    <property type="entry name" value="Hemolysin-typ_Ca-bd_CS"/>
</dbReference>
<feature type="chain" id="PRO_5018669001" evidence="3">
    <location>
        <begin position="24"/>
        <end position="278"/>
    </location>
</feature>
<dbReference type="Gene3D" id="2.160.20.160">
    <property type="match status" value="1"/>
</dbReference>
<dbReference type="KEGG" id="scya:EJ357_42395"/>
<keyword evidence="2" id="KW-0964">Secreted</keyword>
<gene>
    <name evidence="4" type="ORF">EJ357_42395</name>
</gene>
<dbReference type="GO" id="GO:0005576">
    <property type="term" value="C:extracellular region"/>
    <property type="evidence" value="ECO:0007669"/>
    <property type="project" value="UniProtKB-SubCell"/>
</dbReference>
<organism evidence="4 5">
    <name type="scientific">Streptomyces cyaneochromogenes</name>
    <dbReference type="NCBI Taxonomy" id="2496836"/>
    <lineage>
        <taxon>Bacteria</taxon>
        <taxon>Bacillati</taxon>
        <taxon>Actinomycetota</taxon>
        <taxon>Actinomycetes</taxon>
        <taxon>Kitasatosporales</taxon>
        <taxon>Streptomycetaceae</taxon>
        <taxon>Streptomyces</taxon>
    </lineage>
</organism>
<name>A0A3Q9EZD9_9ACTN</name>
<protein>
    <submittedName>
        <fullName evidence="4">Calcium-binding protein</fullName>
    </submittedName>
</protein>
<evidence type="ECO:0000313" key="5">
    <source>
        <dbReference type="Proteomes" id="UP000280298"/>
    </source>
</evidence>
<dbReference type="PANTHER" id="PTHR38340:SF1">
    <property type="entry name" value="S-LAYER PROTEIN"/>
    <property type="match status" value="1"/>
</dbReference>
<keyword evidence="5" id="KW-1185">Reference proteome</keyword>
<dbReference type="Proteomes" id="UP000280298">
    <property type="component" value="Chromosome"/>
</dbReference>
<keyword evidence="3" id="KW-0732">Signal</keyword>
<dbReference type="GO" id="GO:0005509">
    <property type="term" value="F:calcium ion binding"/>
    <property type="evidence" value="ECO:0007669"/>
    <property type="project" value="InterPro"/>
</dbReference>
<dbReference type="PANTHER" id="PTHR38340">
    <property type="entry name" value="S-LAYER PROTEIN"/>
    <property type="match status" value="1"/>
</dbReference>
<evidence type="ECO:0000256" key="3">
    <source>
        <dbReference type="SAM" id="SignalP"/>
    </source>
</evidence>